<dbReference type="RefSeq" id="WP_099952637.1">
    <property type="nucleotide sequence ID" value="NZ_CP028843.1"/>
</dbReference>
<evidence type="ECO:0000256" key="3">
    <source>
        <dbReference type="PROSITE-ProRule" id="PRU00284"/>
    </source>
</evidence>
<dbReference type="AlphaFoldDB" id="A0A2R4WGS8"/>
<dbReference type="Gene3D" id="6.10.340.10">
    <property type="match status" value="1"/>
</dbReference>
<evidence type="ECO:0000256" key="2">
    <source>
        <dbReference type="ARBA" id="ARBA00029447"/>
    </source>
</evidence>
<keyword evidence="1 3" id="KW-0807">Transducer</keyword>
<evidence type="ECO:0000313" key="8">
    <source>
        <dbReference type="Proteomes" id="UP000244755"/>
    </source>
</evidence>
<evidence type="ECO:0000313" key="7">
    <source>
        <dbReference type="EMBL" id="AWB20741.1"/>
    </source>
</evidence>
<dbReference type="Pfam" id="PF00672">
    <property type="entry name" value="HAMP"/>
    <property type="match status" value="1"/>
</dbReference>
<dbReference type="GO" id="GO:0006935">
    <property type="term" value="P:chemotaxis"/>
    <property type="evidence" value="ECO:0007669"/>
    <property type="project" value="InterPro"/>
</dbReference>
<dbReference type="CDD" id="cd06225">
    <property type="entry name" value="HAMP"/>
    <property type="match status" value="1"/>
</dbReference>
<sequence>MSIRTKLLLPLLGFLLAGGLLAGLVGWQGIAAVGRLGTVTGLSLASGAAGEEARMRFGRAERILARVLAMTDFLDQGTIESGFRAETAALAAALDRLGATAQSDEVGALVRDARTETARWQADAEILLGLRRSREIPTQEAMNRRSAALRAGLDAVREATARDAEMRAAATRSDLERELTGVLLAGAVLAAAGIGAALLIARSVSRPLVRLVAEADRLAAGDLAVRFVGLERRDEVGAVARAVAGFRDRMVERAALAASNAEQDLLVERGRRVEAHIRAFEAGVLSALDQVDATVAAMAASADRLGAVTREMEREAAGAAGTSERTRSHVEGVAQAASALTRAVEAVGRQTDEAAQRVAQANAQVSAADGAVAGLSGAAQRIGDVVAMIAGVAGQTNLLALNATIEAARAGEAGRGFAVVAAEVKELAGQTARATEEITRQVAGIQSATAGAVAVIRGIGGAVDAIEAIAGETARAVAEQHRAADQIGRSAEAAAGLTAETDRSIDGTATGLRGTVAAIAGVGEAAAAVHAETARLRGTVQAFVGRVSAA</sequence>
<dbReference type="Pfam" id="PF00015">
    <property type="entry name" value="MCPsignal"/>
    <property type="match status" value="1"/>
</dbReference>
<feature type="domain" description="Methyl-accepting transducer" evidence="5">
    <location>
        <begin position="287"/>
        <end position="523"/>
    </location>
</feature>
<dbReference type="PANTHER" id="PTHR32089:SF112">
    <property type="entry name" value="LYSOZYME-LIKE PROTEIN-RELATED"/>
    <property type="match status" value="1"/>
</dbReference>
<keyword evidence="4" id="KW-1133">Transmembrane helix</keyword>
<keyword evidence="4" id="KW-0472">Membrane</keyword>
<proteinExistence type="inferred from homology"/>
<protein>
    <submittedName>
        <fullName evidence="7">Methyl-accepting chemotaxis protein</fullName>
    </submittedName>
</protein>
<dbReference type="OrthoDB" id="7981997at2"/>
<dbReference type="Proteomes" id="UP000244755">
    <property type="component" value="Chromosome 1"/>
</dbReference>
<dbReference type="SMART" id="SM00304">
    <property type="entry name" value="HAMP"/>
    <property type="match status" value="1"/>
</dbReference>
<dbReference type="SUPFAM" id="SSF58104">
    <property type="entry name" value="Methyl-accepting chemotaxis protein (MCP) signaling domain"/>
    <property type="match status" value="1"/>
</dbReference>
<gene>
    <name evidence="7" type="ORF">DA075_07250</name>
</gene>
<keyword evidence="4" id="KW-0812">Transmembrane</keyword>
<evidence type="ECO:0000256" key="4">
    <source>
        <dbReference type="SAM" id="Phobius"/>
    </source>
</evidence>
<name>A0A2R4WGS8_9HYPH</name>
<accession>A0A2R4WGS8</accession>
<evidence type="ECO:0000259" key="6">
    <source>
        <dbReference type="PROSITE" id="PS50885"/>
    </source>
</evidence>
<dbReference type="KEGG" id="mee:DA075_07250"/>
<keyword evidence="8" id="KW-1185">Reference proteome</keyword>
<dbReference type="PROSITE" id="PS50885">
    <property type="entry name" value="HAMP"/>
    <property type="match status" value="1"/>
</dbReference>
<feature type="domain" description="HAMP" evidence="6">
    <location>
        <begin position="202"/>
        <end position="255"/>
    </location>
</feature>
<dbReference type="PANTHER" id="PTHR32089">
    <property type="entry name" value="METHYL-ACCEPTING CHEMOTAXIS PROTEIN MCPB"/>
    <property type="match status" value="1"/>
</dbReference>
<dbReference type="InterPro" id="IPR004090">
    <property type="entry name" value="Chemotax_Me-accpt_rcpt"/>
</dbReference>
<reference evidence="7 8" key="1">
    <citation type="submission" date="2018-04" db="EMBL/GenBank/DDBJ databases">
        <title>Methylobacterium sp. PR1016A genome.</title>
        <authorList>
            <person name="Park W."/>
        </authorList>
    </citation>
    <scope>NUCLEOTIDE SEQUENCE [LARGE SCALE GENOMIC DNA]</scope>
    <source>
        <strain evidence="7 8">PR1016A</strain>
    </source>
</reference>
<dbReference type="Gene3D" id="1.10.287.950">
    <property type="entry name" value="Methyl-accepting chemotaxis protein"/>
    <property type="match status" value="1"/>
</dbReference>
<organism evidence="7 8">
    <name type="scientific">Methylobacterium currus</name>
    <dbReference type="NCBI Taxonomy" id="2051553"/>
    <lineage>
        <taxon>Bacteria</taxon>
        <taxon>Pseudomonadati</taxon>
        <taxon>Pseudomonadota</taxon>
        <taxon>Alphaproteobacteria</taxon>
        <taxon>Hyphomicrobiales</taxon>
        <taxon>Methylobacteriaceae</taxon>
        <taxon>Methylobacterium</taxon>
    </lineage>
</organism>
<dbReference type="SMART" id="SM00283">
    <property type="entry name" value="MA"/>
    <property type="match status" value="1"/>
</dbReference>
<dbReference type="PROSITE" id="PS50111">
    <property type="entry name" value="CHEMOTAXIS_TRANSDUC_2"/>
    <property type="match status" value="1"/>
</dbReference>
<comment type="similarity">
    <text evidence="2">Belongs to the methyl-accepting chemotaxis (MCP) protein family.</text>
</comment>
<dbReference type="InterPro" id="IPR003660">
    <property type="entry name" value="HAMP_dom"/>
</dbReference>
<dbReference type="GO" id="GO:0016020">
    <property type="term" value="C:membrane"/>
    <property type="evidence" value="ECO:0007669"/>
    <property type="project" value="InterPro"/>
</dbReference>
<dbReference type="PRINTS" id="PR00260">
    <property type="entry name" value="CHEMTRNSDUCR"/>
</dbReference>
<dbReference type="GO" id="GO:0004888">
    <property type="term" value="F:transmembrane signaling receptor activity"/>
    <property type="evidence" value="ECO:0007669"/>
    <property type="project" value="InterPro"/>
</dbReference>
<dbReference type="EMBL" id="CP028843">
    <property type="protein sequence ID" value="AWB20741.1"/>
    <property type="molecule type" value="Genomic_DNA"/>
</dbReference>
<feature type="transmembrane region" description="Helical" evidence="4">
    <location>
        <begin position="179"/>
        <end position="201"/>
    </location>
</feature>
<evidence type="ECO:0000256" key="1">
    <source>
        <dbReference type="ARBA" id="ARBA00023224"/>
    </source>
</evidence>
<dbReference type="GO" id="GO:0007165">
    <property type="term" value="P:signal transduction"/>
    <property type="evidence" value="ECO:0007669"/>
    <property type="project" value="UniProtKB-KW"/>
</dbReference>
<evidence type="ECO:0000259" key="5">
    <source>
        <dbReference type="PROSITE" id="PS50111"/>
    </source>
</evidence>
<dbReference type="InterPro" id="IPR004089">
    <property type="entry name" value="MCPsignal_dom"/>
</dbReference>